<dbReference type="EC" id="2.1.1.-" evidence="5"/>
<dbReference type="PATRIC" id="fig|1423742.4.peg.655"/>
<gene>
    <name evidence="8" type="ORF">FC21_GL000632</name>
</gene>
<dbReference type="Proteomes" id="UP000051084">
    <property type="component" value="Unassembled WGS sequence"/>
</dbReference>
<evidence type="ECO:0000256" key="3">
    <source>
        <dbReference type="ARBA" id="ARBA00022679"/>
    </source>
</evidence>
<dbReference type="InterPro" id="IPR015840">
    <property type="entry name" value="DNA_MeTrfase_ParB"/>
</dbReference>
<evidence type="ECO:0000259" key="7">
    <source>
        <dbReference type="SMART" id="SM00470"/>
    </source>
</evidence>
<dbReference type="Pfam" id="PF01555">
    <property type="entry name" value="N6_N4_Mtase"/>
    <property type="match status" value="1"/>
</dbReference>
<feature type="domain" description="ParB-like N-terminal" evidence="7">
    <location>
        <begin position="4"/>
        <end position="89"/>
    </location>
</feature>
<dbReference type="Pfam" id="PF02195">
    <property type="entry name" value="ParB_N"/>
    <property type="match status" value="1"/>
</dbReference>
<dbReference type="PIRSF" id="PIRSF036758">
    <property type="entry name" value="Aden_M_ParB"/>
    <property type="match status" value="1"/>
</dbReference>
<dbReference type="GO" id="GO:0007059">
    <property type="term" value="P:chromosome segregation"/>
    <property type="evidence" value="ECO:0007669"/>
    <property type="project" value="TreeGrafter"/>
</dbReference>
<dbReference type="CDD" id="cd16402">
    <property type="entry name" value="ParB_N_like_MT"/>
    <property type="match status" value="1"/>
</dbReference>
<dbReference type="GO" id="GO:0005694">
    <property type="term" value="C:chromosome"/>
    <property type="evidence" value="ECO:0007669"/>
    <property type="project" value="TreeGrafter"/>
</dbReference>
<dbReference type="GO" id="GO:0008170">
    <property type="term" value="F:N-methyltransferase activity"/>
    <property type="evidence" value="ECO:0007669"/>
    <property type="project" value="InterPro"/>
</dbReference>
<dbReference type="GO" id="GO:0032259">
    <property type="term" value="P:methylation"/>
    <property type="evidence" value="ECO:0007669"/>
    <property type="project" value="UniProtKB-KW"/>
</dbReference>
<dbReference type="RefSeq" id="WP_056995863.1">
    <property type="nucleotide sequence ID" value="NZ_AZGC01000067.1"/>
</dbReference>
<evidence type="ECO:0000256" key="1">
    <source>
        <dbReference type="ARBA" id="ARBA00006594"/>
    </source>
</evidence>
<dbReference type="InterPro" id="IPR029063">
    <property type="entry name" value="SAM-dependent_MTases_sf"/>
</dbReference>
<dbReference type="PRINTS" id="PR00508">
    <property type="entry name" value="S21N4MTFRASE"/>
</dbReference>
<dbReference type="InterPro" id="IPR003115">
    <property type="entry name" value="ParB_N"/>
</dbReference>
<organism evidence="8 9">
    <name type="scientific">Limosilactobacillus equigenerosi DSM 18793 = JCM 14505</name>
    <dbReference type="NCBI Taxonomy" id="1423742"/>
    <lineage>
        <taxon>Bacteria</taxon>
        <taxon>Bacillati</taxon>
        <taxon>Bacillota</taxon>
        <taxon>Bacilli</taxon>
        <taxon>Lactobacillales</taxon>
        <taxon>Lactobacillaceae</taxon>
        <taxon>Limosilactobacillus</taxon>
    </lineage>
</organism>
<dbReference type="InterPro" id="IPR002941">
    <property type="entry name" value="DNA_methylase_N4/N6"/>
</dbReference>
<dbReference type="PANTHER" id="PTHR33375">
    <property type="entry name" value="CHROMOSOME-PARTITIONING PROTEIN PARB-RELATED"/>
    <property type="match status" value="1"/>
</dbReference>
<keyword evidence="3 8" id="KW-0808">Transferase</keyword>
<dbReference type="PROSITE" id="PS00092">
    <property type="entry name" value="N6_MTASE"/>
    <property type="match status" value="1"/>
</dbReference>
<evidence type="ECO:0000256" key="5">
    <source>
        <dbReference type="RuleBase" id="RU362026"/>
    </source>
</evidence>
<dbReference type="SUPFAM" id="SSF110849">
    <property type="entry name" value="ParB/Sulfiredoxin"/>
    <property type="match status" value="1"/>
</dbReference>
<name>A0A0R1UEI7_9LACO</name>
<keyword evidence="2 8" id="KW-0489">Methyltransferase</keyword>
<dbReference type="SUPFAM" id="SSF53335">
    <property type="entry name" value="S-adenosyl-L-methionine-dependent methyltransferases"/>
    <property type="match status" value="1"/>
</dbReference>
<evidence type="ECO:0000256" key="4">
    <source>
        <dbReference type="ARBA" id="ARBA00022747"/>
    </source>
</evidence>
<reference evidence="8 9" key="1">
    <citation type="journal article" date="2015" name="Genome Announc.">
        <title>Expanding the biotechnology potential of lactobacilli through comparative genomics of 213 strains and associated genera.</title>
        <authorList>
            <person name="Sun Z."/>
            <person name="Harris H.M."/>
            <person name="McCann A."/>
            <person name="Guo C."/>
            <person name="Argimon S."/>
            <person name="Zhang W."/>
            <person name="Yang X."/>
            <person name="Jeffery I.B."/>
            <person name="Cooney J.C."/>
            <person name="Kagawa T.F."/>
            <person name="Liu W."/>
            <person name="Song Y."/>
            <person name="Salvetti E."/>
            <person name="Wrobel A."/>
            <person name="Rasinkangas P."/>
            <person name="Parkhill J."/>
            <person name="Rea M.C."/>
            <person name="O'Sullivan O."/>
            <person name="Ritari J."/>
            <person name="Douillard F.P."/>
            <person name="Paul Ross R."/>
            <person name="Yang R."/>
            <person name="Briner A.E."/>
            <person name="Felis G.E."/>
            <person name="de Vos W.M."/>
            <person name="Barrangou R."/>
            <person name="Klaenhammer T.R."/>
            <person name="Caufield P.W."/>
            <person name="Cui Y."/>
            <person name="Zhang H."/>
            <person name="O'Toole P.W."/>
        </authorList>
    </citation>
    <scope>NUCLEOTIDE SEQUENCE [LARGE SCALE GENOMIC DNA]</scope>
    <source>
        <strain evidence="8 9">DSM 18793</strain>
    </source>
</reference>
<dbReference type="GO" id="GO:0003677">
    <property type="term" value="F:DNA binding"/>
    <property type="evidence" value="ECO:0007669"/>
    <property type="project" value="InterPro"/>
</dbReference>
<dbReference type="SMART" id="SM00470">
    <property type="entry name" value="ParB"/>
    <property type="match status" value="1"/>
</dbReference>
<keyword evidence="4" id="KW-0680">Restriction system</keyword>
<dbReference type="InterPro" id="IPR001091">
    <property type="entry name" value="RM_Methyltransferase"/>
</dbReference>
<dbReference type="STRING" id="417373.GCA_001570685_01462"/>
<dbReference type="EMBL" id="AZGC01000067">
    <property type="protein sequence ID" value="KRL91862.1"/>
    <property type="molecule type" value="Genomic_DNA"/>
</dbReference>
<dbReference type="Gene3D" id="3.90.1530.10">
    <property type="entry name" value="Conserved hypothetical protein from pyrococcus furiosus pfu- 392566-001, ParB domain"/>
    <property type="match status" value="1"/>
</dbReference>
<evidence type="ECO:0000313" key="8">
    <source>
        <dbReference type="EMBL" id="KRL91862.1"/>
    </source>
</evidence>
<dbReference type="InterPro" id="IPR050336">
    <property type="entry name" value="Chromosome_partition/occlusion"/>
</dbReference>
<dbReference type="OrthoDB" id="9800801at2"/>
<comment type="similarity">
    <text evidence="1 5">Belongs to the N(4)/N(6)-methyltransferase family.</text>
</comment>
<accession>A0A0R1UEI7</accession>
<dbReference type="InterPro" id="IPR036086">
    <property type="entry name" value="ParB/Sulfiredoxin_sf"/>
</dbReference>
<dbReference type="GO" id="GO:0045881">
    <property type="term" value="P:positive regulation of sporulation resulting in formation of a cellular spore"/>
    <property type="evidence" value="ECO:0007669"/>
    <property type="project" value="TreeGrafter"/>
</dbReference>
<dbReference type="AlphaFoldDB" id="A0A0R1UEI7"/>
<feature type="region of interest" description="Disordered" evidence="6">
    <location>
        <begin position="121"/>
        <end position="143"/>
    </location>
</feature>
<evidence type="ECO:0000256" key="2">
    <source>
        <dbReference type="ARBA" id="ARBA00022603"/>
    </source>
</evidence>
<proteinExistence type="inferred from homology"/>
<comment type="caution">
    <text evidence="8">The sequence shown here is derived from an EMBL/GenBank/DDBJ whole genome shotgun (WGS) entry which is preliminary data.</text>
</comment>
<keyword evidence="9" id="KW-1185">Reference proteome</keyword>
<dbReference type="Gene3D" id="3.40.50.150">
    <property type="entry name" value="Vaccinia Virus protein VP39"/>
    <property type="match status" value="1"/>
</dbReference>
<protein>
    <recommendedName>
        <fullName evidence="5">Methyltransferase</fullName>
        <ecNumber evidence="5">2.1.1.-</ecNumber>
    </recommendedName>
</protein>
<evidence type="ECO:0000313" key="9">
    <source>
        <dbReference type="Proteomes" id="UP000051084"/>
    </source>
</evidence>
<dbReference type="InterPro" id="IPR002052">
    <property type="entry name" value="DNA_methylase_N6_adenine_CS"/>
</dbReference>
<dbReference type="PANTHER" id="PTHR33375:SF1">
    <property type="entry name" value="CHROMOSOME-PARTITIONING PROTEIN PARB-RELATED"/>
    <property type="match status" value="1"/>
</dbReference>
<sequence>MEVKTVGINSIKPYENNPRINDGAVEATANSIKEFGWQQPIVVDKDGVIIVGHTRLRAAKQLGLSQVPVVYADNLTDAQVKAYRLADNKTGELADWDFDLLDVELDDLDLDFDMSDFGFELSESEDDDTESAVEDDFDEEPPTEAKSKLGQIYKLGRHRLMCGDSTDSSQVADLLGGVQADLLITDPPYNVALGMGGSVDEARKRHRRTDGLVIMNDKMENDDFRQFLIKVYSAANDNLKEGATFYIWHADSERYNFEGAALDIGWEIRQTLIWNKNSITLGRQDYQWKHEPCLYGWKAGASHNWYSDRKQSTVLDFDRPTRSELHPTMKPIPLFDYQIKNSSKKGDNILDLFGGSGTTLMACEQNGRNAFLMELDPRYVDVIIKRWEEFTGKKAELIN</sequence>
<dbReference type="GO" id="GO:0009307">
    <property type="term" value="P:DNA restriction-modification system"/>
    <property type="evidence" value="ECO:0007669"/>
    <property type="project" value="UniProtKB-KW"/>
</dbReference>
<evidence type="ECO:0000256" key="6">
    <source>
        <dbReference type="SAM" id="MobiDB-lite"/>
    </source>
</evidence>
<feature type="compositionally biased region" description="Acidic residues" evidence="6">
    <location>
        <begin position="122"/>
        <end position="142"/>
    </location>
</feature>